<comment type="subcellular location">
    <subcellularLocation>
        <location evidence="2">Cytoplasm</location>
    </subcellularLocation>
    <subcellularLocation>
        <location evidence="1">Nucleus</location>
    </subcellularLocation>
</comment>
<evidence type="ECO:0000256" key="3">
    <source>
        <dbReference type="ARBA" id="ARBA00010362"/>
    </source>
</evidence>
<evidence type="ECO:0000256" key="2">
    <source>
        <dbReference type="ARBA" id="ARBA00004496"/>
    </source>
</evidence>
<evidence type="ECO:0000256" key="1">
    <source>
        <dbReference type="ARBA" id="ARBA00004123"/>
    </source>
</evidence>
<evidence type="ECO:0000256" key="8">
    <source>
        <dbReference type="ARBA" id="ARBA00023242"/>
    </source>
</evidence>
<organism evidence="11">
    <name type="scientific">Timema californicum</name>
    <name type="common">California timema</name>
    <name type="synonym">Walking stick</name>
    <dbReference type="NCBI Taxonomy" id="61474"/>
    <lineage>
        <taxon>Eukaryota</taxon>
        <taxon>Metazoa</taxon>
        <taxon>Ecdysozoa</taxon>
        <taxon>Arthropoda</taxon>
        <taxon>Hexapoda</taxon>
        <taxon>Insecta</taxon>
        <taxon>Pterygota</taxon>
        <taxon>Neoptera</taxon>
        <taxon>Polyneoptera</taxon>
        <taxon>Phasmatodea</taxon>
        <taxon>Timematodea</taxon>
        <taxon>Timematoidea</taxon>
        <taxon>Timematidae</taxon>
        <taxon>Timema</taxon>
    </lineage>
</organism>
<reference evidence="11" key="1">
    <citation type="submission" date="2020-11" db="EMBL/GenBank/DDBJ databases">
        <authorList>
            <person name="Tran Van P."/>
        </authorList>
    </citation>
    <scope>NUCLEOTIDE SEQUENCE</scope>
</reference>
<evidence type="ECO:0000313" key="11">
    <source>
        <dbReference type="EMBL" id="CAD7572369.1"/>
    </source>
</evidence>
<dbReference type="GO" id="GO:0008380">
    <property type="term" value="P:RNA splicing"/>
    <property type="evidence" value="ECO:0007669"/>
    <property type="project" value="UniProtKB-KW"/>
</dbReference>
<keyword evidence="4" id="KW-0963">Cytoplasm</keyword>
<dbReference type="Pfam" id="PF15264">
    <property type="entry name" value="TSSC4"/>
    <property type="match status" value="1"/>
</dbReference>
<comment type="function">
    <text evidence="10">Protein associated with the U5 snRNP, during its maturation and its post-splicing recycling and which is required for spliceosomal tri-snRNP complex assembly in the nucleus. Has a molecular sequestering activity and transiently hinders SNRNP200 binding sites for constitutive splicing factors that intervene later during the assembly of the spliceosome and splicing. Together with its molecular sequestering activity, may also function as a molecular adapter and placeholder, coordinating the assembly of the U5 snRNP and its association with the U4/U6 di-snRNP.</text>
</comment>
<keyword evidence="8" id="KW-0539">Nucleus</keyword>
<evidence type="ECO:0000256" key="7">
    <source>
        <dbReference type="ARBA" id="ARBA00023187"/>
    </source>
</evidence>
<proteinExistence type="inferred from homology"/>
<dbReference type="PANTHER" id="PTHR13445:SF3">
    <property type="entry name" value="U5 SMALL NUCLEAR RIBONUCLEOPROTEIN TSSC4"/>
    <property type="match status" value="1"/>
</dbReference>
<evidence type="ECO:0000256" key="5">
    <source>
        <dbReference type="ARBA" id="ARBA00022664"/>
    </source>
</evidence>
<accession>A0A7R9P7I4</accession>
<dbReference type="GO" id="GO:0005737">
    <property type="term" value="C:cytoplasm"/>
    <property type="evidence" value="ECO:0007669"/>
    <property type="project" value="UniProtKB-SubCell"/>
</dbReference>
<keyword evidence="7" id="KW-0508">mRNA splicing</keyword>
<dbReference type="PANTHER" id="PTHR13445">
    <property type="entry name" value="TUMOR SUPPRESSING SUBTRANSFERABLE CANDIDATE 4 TSSC4"/>
    <property type="match status" value="1"/>
</dbReference>
<keyword evidence="5" id="KW-0507">mRNA processing</keyword>
<sequence length="546" mass="61600">MIHGGSALARPSTDIGVPHDVLDLDETVECLVAVHGSDGLDQLHAVVCSLRGHNLYLDIVQANTTWVMANLGEYSGSGSQHFKERREQEVLFLVDLNAAEKEKDERQKNSPNATKAIAEGMNVISTTSLKRKRTAMKQFRGKESIFKRPEALPPRFKNKDVPDYHKHPHKWVRYTLGDVSPEDMSDQSNTAAALSFLRELKERKELIDTNNMELEVSPETLVGLPVVFHKPKDISCVGEIQSTESEKAVFRSSKLIMPEYVVGQSRKKERKNINKSKVIKDGKPKEIKLDHLNFEDNIEHSDSYSMNTLENVFNVGSNEGQSVAKDTHTTFAWANMYQQNALVKVPMLLNTVAHTRPEPTKCTLEGAQKEVDITSLYLKVIAEHCSALYRNSARHSSPHSPVCELMYVYFQSNIMMELKKENQSLNINFQHAYPLVASSGTQRPEAKSGLFLHWRQPDRHINSLLEEKIYVNSGYFLDPRTRNTNIDEHIWESLKHSLNVFGQTGKDLVLLLRFSLRTRTDVPWPAGYVGCRSNGGGGDVSIFADS</sequence>
<gene>
    <name evidence="11" type="ORF">TCMB3V08_LOCUS5022</name>
</gene>
<dbReference type="InterPro" id="IPR029338">
    <property type="entry name" value="TSSC4"/>
</dbReference>
<evidence type="ECO:0000256" key="10">
    <source>
        <dbReference type="ARBA" id="ARBA00045970"/>
    </source>
</evidence>
<dbReference type="GO" id="GO:0005681">
    <property type="term" value="C:spliceosomal complex"/>
    <property type="evidence" value="ECO:0007669"/>
    <property type="project" value="UniProtKB-KW"/>
</dbReference>
<evidence type="ECO:0000256" key="4">
    <source>
        <dbReference type="ARBA" id="ARBA00022490"/>
    </source>
</evidence>
<comment type="similarity">
    <text evidence="3">Belongs to the TSSC4 family.</text>
</comment>
<protein>
    <recommendedName>
        <fullName evidence="9">U5 small nuclear ribonucleoprotein TSSC4</fullName>
    </recommendedName>
</protein>
<evidence type="ECO:0000256" key="6">
    <source>
        <dbReference type="ARBA" id="ARBA00022728"/>
    </source>
</evidence>
<name>A0A7R9P7I4_TIMCA</name>
<keyword evidence="6" id="KW-0747">Spliceosome</keyword>
<dbReference type="EMBL" id="OE180990">
    <property type="protein sequence ID" value="CAD7572369.1"/>
    <property type="molecule type" value="Genomic_DNA"/>
</dbReference>
<dbReference type="AlphaFoldDB" id="A0A7R9P7I4"/>
<dbReference type="GO" id="GO:0006397">
    <property type="term" value="P:mRNA processing"/>
    <property type="evidence" value="ECO:0007669"/>
    <property type="project" value="UniProtKB-KW"/>
</dbReference>
<evidence type="ECO:0000256" key="9">
    <source>
        <dbReference type="ARBA" id="ARBA00035304"/>
    </source>
</evidence>